<name>A0A6A6WLN8_9PEZI</name>
<sequence>MDGPSSCFLDMRACLTGVWGETLDWWLGTGDWRPGTCELRMANGEWRIVETVKMVKIVRMERTCVRVWSLDYDGLVVRTFKYDGIVVPCVCIPYVYIGMCLCVY</sequence>
<organism evidence="1 2">
    <name type="scientific">Pseudovirgaria hyperparasitica</name>
    <dbReference type="NCBI Taxonomy" id="470096"/>
    <lineage>
        <taxon>Eukaryota</taxon>
        <taxon>Fungi</taxon>
        <taxon>Dikarya</taxon>
        <taxon>Ascomycota</taxon>
        <taxon>Pezizomycotina</taxon>
        <taxon>Dothideomycetes</taxon>
        <taxon>Dothideomycetes incertae sedis</taxon>
        <taxon>Acrospermales</taxon>
        <taxon>Acrospermaceae</taxon>
        <taxon>Pseudovirgaria</taxon>
    </lineage>
</organism>
<dbReference type="GeneID" id="54481151"/>
<dbReference type="AlphaFoldDB" id="A0A6A6WLN8"/>
<proteinExistence type="predicted"/>
<protein>
    <submittedName>
        <fullName evidence="1">Uncharacterized protein</fullName>
    </submittedName>
</protein>
<evidence type="ECO:0000313" key="1">
    <source>
        <dbReference type="EMBL" id="KAF2763068.1"/>
    </source>
</evidence>
<keyword evidence="2" id="KW-1185">Reference proteome</keyword>
<dbReference type="RefSeq" id="XP_033605519.1">
    <property type="nucleotide sequence ID" value="XM_033740097.1"/>
</dbReference>
<evidence type="ECO:0000313" key="2">
    <source>
        <dbReference type="Proteomes" id="UP000799437"/>
    </source>
</evidence>
<dbReference type="EMBL" id="ML996565">
    <property type="protein sequence ID" value="KAF2763068.1"/>
    <property type="molecule type" value="Genomic_DNA"/>
</dbReference>
<accession>A0A6A6WLN8</accession>
<gene>
    <name evidence="1" type="ORF">EJ05DRAFT_24456</name>
</gene>
<reference evidence="1" key="1">
    <citation type="journal article" date="2020" name="Stud. Mycol.">
        <title>101 Dothideomycetes genomes: a test case for predicting lifestyles and emergence of pathogens.</title>
        <authorList>
            <person name="Haridas S."/>
            <person name="Albert R."/>
            <person name="Binder M."/>
            <person name="Bloem J."/>
            <person name="Labutti K."/>
            <person name="Salamov A."/>
            <person name="Andreopoulos B."/>
            <person name="Baker S."/>
            <person name="Barry K."/>
            <person name="Bills G."/>
            <person name="Bluhm B."/>
            <person name="Cannon C."/>
            <person name="Castanera R."/>
            <person name="Culley D."/>
            <person name="Daum C."/>
            <person name="Ezra D."/>
            <person name="Gonzalez J."/>
            <person name="Henrissat B."/>
            <person name="Kuo A."/>
            <person name="Liang C."/>
            <person name="Lipzen A."/>
            <person name="Lutzoni F."/>
            <person name="Magnuson J."/>
            <person name="Mondo S."/>
            <person name="Nolan M."/>
            <person name="Ohm R."/>
            <person name="Pangilinan J."/>
            <person name="Park H.-J."/>
            <person name="Ramirez L."/>
            <person name="Alfaro M."/>
            <person name="Sun H."/>
            <person name="Tritt A."/>
            <person name="Yoshinaga Y."/>
            <person name="Zwiers L.-H."/>
            <person name="Turgeon B."/>
            <person name="Goodwin S."/>
            <person name="Spatafora J."/>
            <person name="Crous P."/>
            <person name="Grigoriev I."/>
        </authorList>
    </citation>
    <scope>NUCLEOTIDE SEQUENCE</scope>
    <source>
        <strain evidence="1">CBS 121739</strain>
    </source>
</reference>
<dbReference type="Proteomes" id="UP000799437">
    <property type="component" value="Unassembled WGS sequence"/>
</dbReference>